<feature type="domain" description="SusD-like N-terminal" evidence="7">
    <location>
        <begin position="103"/>
        <end position="227"/>
    </location>
</feature>
<sequence>MKNLKLITTIIIFLLICKIPISCEKLIDVDIPNNQIDQIKVFEDVQTANAALSGLYASLYDDSPLSGDLTGSIMGAYTDDLDFYPPTNTDGTLDLYTNLLIAGNPKIYSYWAAAYQKVYMANAIIEGVDNSMSLTSADKTRIKGEALLVRSLLFFYLQQTFGDIPLPISTDYQVNQSLGKTSSGDVLNKLVTDLNDCRNMLTDDYRNNERIYPNRKVADLMLAKIYLLQNRWNDAEASLKSIVQNPLYPFQNDITKVFINSGKHIIWQLKPKNNGDATKEAKLYFFVNSAPNTFALTPSLMNTFSTLDKRKLNWISSVTVGSNTWFRPSKYKNQTNNLTEYSIIFRLEEAYLLLAESLANQNKIDEALPYVNAIRQRAGLTNLAGQFTQSEILDEILLESRREFFTEHGHRFFDLKRTGRLNVLIGVKPNWKSYHNLWPLPQKELTLNPNMNPQNTGY</sequence>
<keyword evidence="4" id="KW-0472">Membrane</keyword>
<evidence type="ECO:0000313" key="9">
    <source>
        <dbReference type="Proteomes" id="UP000257030"/>
    </source>
</evidence>
<dbReference type="SUPFAM" id="SSF48452">
    <property type="entry name" value="TPR-like"/>
    <property type="match status" value="1"/>
</dbReference>
<dbReference type="Pfam" id="PF07980">
    <property type="entry name" value="SusD_RagB"/>
    <property type="match status" value="1"/>
</dbReference>
<dbReference type="InterPro" id="IPR011990">
    <property type="entry name" value="TPR-like_helical_dom_sf"/>
</dbReference>
<dbReference type="Proteomes" id="UP000257030">
    <property type="component" value="Unassembled WGS sequence"/>
</dbReference>
<evidence type="ECO:0000256" key="4">
    <source>
        <dbReference type="ARBA" id="ARBA00023136"/>
    </source>
</evidence>
<evidence type="ECO:0000256" key="5">
    <source>
        <dbReference type="ARBA" id="ARBA00023237"/>
    </source>
</evidence>
<comment type="similarity">
    <text evidence="2">Belongs to the SusD family.</text>
</comment>
<proteinExistence type="inferred from homology"/>
<keyword evidence="3" id="KW-0732">Signal</keyword>
<dbReference type="OrthoDB" id="621570at2"/>
<dbReference type="InterPro" id="IPR012944">
    <property type="entry name" value="SusD_RagB_dom"/>
</dbReference>
<keyword evidence="5" id="KW-0998">Cell outer membrane</keyword>
<gene>
    <name evidence="8" type="ORF">DRF60_06655</name>
</gene>
<comment type="caution">
    <text evidence="8">The sequence shown here is derived from an EMBL/GenBank/DDBJ whole genome shotgun (WGS) entry which is preliminary data.</text>
</comment>
<dbReference type="InterPro" id="IPR033985">
    <property type="entry name" value="SusD-like_N"/>
</dbReference>
<evidence type="ECO:0000313" key="8">
    <source>
        <dbReference type="EMBL" id="REC79498.1"/>
    </source>
</evidence>
<dbReference type="GO" id="GO:0009279">
    <property type="term" value="C:cell outer membrane"/>
    <property type="evidence" value="ECO:0007669"/>
    <property type="project" value="UniProtKB-SubCell"/>
</dbReference>
<dbReference type="RefSeq" id="WP_116011316.1">
    <property type="nucleotide sequence ID" value="NZ_QNUH01000004.1"/>
</dbReference>
<accession>A0A3D9DNA5</accession>
<reference evidence="8 9" key="1">
    <citation type="journal article" date="2010" name="Syst. Appl. Microbiol.">
        <title>Four new species of Chryseobacterium from the rhizosphere of coastal sand dune plants, Chryseobacterium elymi sp. nov., Chryseobacterium hagamense sp. nov., Chryseobacterium lathyri sp. nov. and Chryseobacterium rhizosphaerae sp. nov.</title>
        <authorList>
            <person name="Cho S.H."/>
            <person name="Lee K.S."/>
            <person name="Shin D.S."/>
            <person name="Han J.H."/>
            <person name="Park K.S."/>
            <person name="Lee C.H."/>
            <person name="Park K.H."/>
            <person name="Kim S.B."/>
        </authorList>
    </citation>
    <scope>NUCLEOTIDE SEQUENCE [LARGE SCALE GENOMIC DNA]</scope>
    <source>
        <strain evidence="8 9">KCTC 22547</strain>
    </source>
</reference>
<feature type="domain" description="RagB/SusD" evidence="6">
    <location>
        <begin position="316"/>
        <end position="458"/>
    </location>
</feature>
<evidence type="ECO:0000259" key="7">
    <source>
        <dbReference type="Pfam" id="PF14322"/>
    </source>
</evidence>
<dbReference type="Pfam" id="PF14322">
    <property type="entry name" value="SusD-like_3"/>
    <property type="match status" value="1"/>
</dbReference>
<evidence type="ECO:0000256" key="3">
    <source>
        <dbReference type="ARBA" id="ARBA00022729"/>
    </source>
</evidence>
<dbReference type="EMBL" id="QNUH01000004">
    <property type="protein sequence ID" value="REC79498.1"/>
    <property type="molecule type" value="Genomic_DNA"/>
</dbReference>
<keyword evidence="9" id="KW-1185">Reference proteome</keyword>
<protein>
    <submittedName>
        <fullName evidence="8">RagB/SusD family nutrient uptake outer membrane protein</fullName>
    </submittedName>
</protein>
<dbReference type="Gene3D" id="1.25.40.390">
    <property type="match status" value="1"/>
</dbReference>
<evidence type="ECO:0000256" key="2">
    <source>
        <dbReference type="ARBA" id="ARBA00006275"/>
    </source>
</evidence>
<organism evidence="8 9">
    <name type="scientific">Chryseobacterium elymi</name>
    <dbReference type="NCBI Taxonomy" id="395936"/>
    <lineage>
        <taxon>Bacteria</taxon>
        <taxon>Pseudomonadati</taxon>
        <taxon>Bacteroidota</taxon>
        <taxon>Flavobacteriia</taxon>
        <taxon>Flavobacteriales</taxon>
        <taxon>Weeksellaceae</taxon>
        <taxon>Chryseobacterium group</taxon>
        <taxon>Chryseobacterium</taxon>
    </lineage>
</organism>
<evidence type="ECO:0000259" key="6">
    <source>
        <dbReference type="Pfam" id="PF07980"/>
    </source>
</evidence>
<name>A0A3D9DNA5_9FLAO</name>
<dbReference type="AlphaFoldDB" id="A0A3D9DNA5"/>
<comment type="subcellular location">
    <subcellularLocation>
        <location evidence="1">Cell outer membrane</location>
    </subcellularLocation>
</comment>
<evidence type="ECO:0000256" key="1">
    <source>
        <dbReference type="ARBA" id="ARBA00004442"/>
    </source>
</evidence>
<dbReference type="CDD" id="cd08977">
    <property type="entry name" value="SusD"/>
    <property type="match status" value="1"/>
</dbReference>